<protein>
    <submittedName>
        <fullName evidence="1">Uncharacterized protein</fullName>
    </submittedName>
</protein>
<dbReference type="Proteomes" id="UP000613160">
    <property type="component" value="Unassembled WGS sequence"/>
</dbReference>
<evidence type="ECO:0000313" key="1">
    <source>
        <dbReference type="EMBL" id="GGD30860.1"/>
    </source>
</evidence>
<accession>A0A916Y4P7</accession>
<keyword evidence="2" id="KW-1185">Reference proteome</keyword>
<evidence type="ECO:0000313" key="2">
    <source>
        <dbReference type="Proteomes" id="UP000613160"/>
    </source>
</evidence>
<comment type="caution">
    <text evidence="1">The sequence shown here is derived from an EMBL/GenBank/DDBJ whole genome shotgun (WGS) entry which is preliminary data.</text>
</comment>
<dbReference type="EMBL" id="BMJJ01000009">
    <property type="protein sequence ID" value="GGD30860.1"/>
    <property type="molecule type" value="Genomic_DNA"/>
</dbReference>
<reference evidence="1" key="1">
    <citation type="journal article" date="2014" name="Int. J. Syst. Evol. Microbiol.">
        <title>Complete genome sequence of Corynebacterium casei LMG S-19264T (=DSM 44701T), isolated from a smear-ripened cheese.</title>
        <authorList>
            <consortium name="US DOE Joint Genome Institute (JGI-PGF)"/>
            <person name="Walter F."/>
            <person name="Albersmeier A."/>
            <person name="Kalinowski J."/>
            <person name="Ruckert C."/>
        </authorList>
    </citation>
    <scope>NUCLEOTIDE SEQUENCE</scope>
    <source>
        <strain evidence="1">CGMCC 1.15493</strain>
    </source>
</reference>
<gene>
    <name evidence="1" type="ORF">GCM10011335_37370</name>
</gene>
<dbReference type="AlphaFoldDB" id="A0A916Y4P7"/>
<name>A0A916Y4P7_9HYPH</name>
<proteinExistence type="predicted"/>
<organism evidence="1 2">
    <name type="scientific">Aureimonas glaciei</name>
    <dbReference type="NCBI Taxonomy" id="1776957"/>
    <lineage>
        <taxon>Bacteria</taxon>
        <taxon>Pseudomonadati</taxon>
        <taxon>Pseudomonadota</taxon>
        <taxon>Alphaproteobacteria</taxon>
        <taxon>Hyphomicrobiales</taxon>
        <taxon>Aurantimonadaceae</taxon>
        <taxon>Aureimonas</taxon>
    </lineage>
</organism>
<reference evidence="1" key="2">
    <citation type="submission" date="2020-09" db="EMBL/GenBank/DDBJ databases">
        <authorList>
            <person name="Sun Q."/>
            <person name="Zhou Y."/>
        </authorList>
    </citation>
    <scope>NUCLEOTIDE SEQUENCE</scope>
    <source>
        <strain evidence="1">CGMCC 1.15493</strain>
    </source>
</reference>
<sequence>MIRWWKSLFAWHAVRSTPVWLYSENAVTGQRMASLRTLGLWSPIDRGWLRDGDIIDGRRGRYVIGTEDEIIYG</sequence>